<protein>
    <submittedName>
        <fullName evidence="5">Chromosome partitioning protein, ParB family</fullName>
    </submittedName>
</protein>
<keyword evidence="6" id="KW-1185">Reference proteome</keyword>
<dbReference type="PANTHER" id="PTHR33375">
    <property type="entry name" value="CHROMOSOME-PARTITIONING PROTEIN PARB-RELATED"/>
    <property type="match status" value="1"/>
</dbReference>
<dbReference type="Proteomes" id="UP000190657">
    <property type="component" value="Unassembled WGS sequence"/>
</dbReference>
<dbReference type="AlphaFoldDB" id="A0A1T4M6I0"/>
<reference evidence="5 6" key="1">
    <citation type="submission" date="2017-02" db="EMBL/GenBank/DDBJ databases">
        <authorList>
            <person name="Peterson S.W."/>
        </authorList>
    </citation>
    <scope>NUCLEOTIDE SEQUENCE [LARGE SCALE GENOMIC DNA]</scope>
    <source>
        <strain evidence="5 6">ATCC 51222</strain>
    </source>
</reference>
<dbReference type="GO" id="GO:0009295">
    <property type="term" value="C:nucleoid"/>
    <property type="evidence" value="ECO:0007669"/>
    <property type="project" value="UniProtKB-SubCell"/>
</dbReference>
<dbReference type="GO" id="GO:0003677">
    <property type="term" value="F:DNA binding"/>
    <property type="evidence" value="ECO:0007669"/>
    <property type="project" value="UniProtKB-KW"/>
</dbReference>
<sequence length="263" mass="30096">MNNISYIATEKLLPNPNQPRHQFQSEEMLALANSIKENGILQPLLIRRMNNSDYCEIIAGERRLRAAILAGIDTVPCIEMDIDREQSAVYSILENVQREDLSFFEEAVAIGQLMTVFGMTQQDISKALGKSQSALSNKVRLLKLPVDVRYFIEKEHLTERHARALLAIEDEKDIWTVLNVIKDRHLNVAQTESYIATFYAKPKPKKRTNHPIYKDFRIFVNTVNKAIKTMQESGINAISDQTETDEYIEYRIKIPKAVGQKSA</sequence>
<proteinExistence type="inferred from homology"/>
<name>A0A1T4M6I0_9FIRM</name>
<dbReference type="PANTHER" id="PTHR33375:SF8">
    <property type="entry name" value="NUCLEOID OCCLUSION PROTEIN"/>
    <property type="match status" value="1"/>
</dbReference>
<dbReference type="SMART" id="SM00470">
    <property type="entry name" value="ParB"/>
    <property type="match status" value="1"/>
</dbReference>
<evidence type="ECO:0000256" key="2">
    <source>
        <dbReference type="ARBA" id="ARBA00006295"/>
    </source>
</evidence>
<dbReference type="OrthoDB" id="9802051at2"/>
<dbReference type="STRING" id="290054.SAMN02745114_01145"/>
<dbReference type="Pfam" id="PF02195">
    <property type="entry name" value="ParB_N"/>
    <property type="match status" value="1"/>
</dbReference>
<dbReference type="InterPro" id="IPR050336">
    <property type="entry name" value="Chromosome_partition/occlusion"/>
</dbReference>
<dbReference type="RefSeq" id="WP_078768621.1">
    <property type="nucleotide sequence ID" value="NZ_FUWW01000011.1"/>
</dbReference>
<dbReference type="InterPro" id="IPR004437">
    <property type="entry name" value="ParB/RepB/Spo0J"/>
</dbReference>
<dbReference type="GO" id="GO:0005694">
    <property type="term" value="C:chromosome"/>
    <property type="evidence" value="ECO:0007669"/>
    <property type="project" value="TreeGrafter"/>
</dbReference>
<dbReference type="InterPro" id="IPR003115">
    <property type="entry name" value="ParB_N"/>
</dbReference>
<dbReference type="NCBIfam" id="TIGR00180">
    <property type="entry name" value="parB_part"/>
    <property type="match status" value="1"/>
</dbReference>
<evidence type="ECO:0000259" key="4">
    <source>
        <dbReference type="SMART" id="SM00470"/>
    </source>
</evidence>
<organism evidence="5 6">
    <name type="scientific">Eubacterium coprostanoligenes</name>
    <dbReference type="NCBI Taxonomy" id="290054"/>
    <lineage>
        <taxon>Bacteria</taxon>
        <taxon>Bacillati</taxon>
        <taxon>Bacillota</taxon>
        <taxon>Clostridia</taxon>
        <taxon>Eubacteriales</taxon>
        <taxon>Eubacteriaceae</taxon>
        <taxon>Eubacterium</taxon>
    </lineage>
</organism>
<dbReference type="SUPFAM" id="SSF110849">
    <property type="entry name" value="ParB/Sulfiredoxin"/>
    <property type="match status" value="1"/>
</dbReference>
<dbReference type="EMBL" id="FUWW01000011">
    <property type="protein sequence ID" value="SJZ62466.1"/>
    <property type="molecule type" value="Genomic_DNA"/>
</dbReference>
<dbReference type="InterPro" id="IPR036086">
    <property type="entry name" value="ParB/Sulfiredoxin_sf"/>
</dbReference>
<gene>
    <name evidence="5" type="ORF">SAMN02745114_01145</name>
</gene>
<dbReference type="InterPro" id="IPR041468">
    <property type="entry name" value="HTH_ParB/Spo0J"/>
</dbReference>
<dbReference type="GO" id="GO:0045881">
    <property type="term" value="P:positive regulation of sporulation resulting in formation of a cellular spore"/>
    <property type="evidence" value="ECO:0007669"/>
    <property type="project" value="TreeGrafter"/>
</dbReference>
<dbReference type="Pfam" id="PF17762">
    <property type="entry name" value="HTH_ParB"/>
    <property type="match status" value="1"/>
</dbReference>
<feature type="domain" description="ParB-like N-terminal" evidence="4">
    <location>
        <begin position="5"/>
        <end position="96"/>
    </location>
</feature>
<dbReference type="Gene3D" id="3.90.1530.30">
    <property type="match status" value="1"/>
</dbReference>
<dbReference type="GO" id="GO:0007059">
    <property type="term" value="P:chromosome segregation"/>
    <property type="evidence" value="ECO:0007669"/>
    <property type="project" value="TreeGrafter"/>
</dbReference>
<dbReference type="FunFam" id="1.10.10.2830:FF:000001">
    <property type="entry name" value="Chromosome partitioning protein ParB"/>
    <property type="match status" value="1"/>
</dbReference>
<keyword evidence="3" id="KW-0238">DNA-binding</keyword>
<evidence type="ECO:0000313" key="5">
    <source>
        <dbReference type="EMBL" id="SJZ62466.1"/>
    </source>
</evidence>
<comment type="similarity">
    <text evidence="2">Belongs to the ParB family.</text>
</comment>
<evidence type="ECO:0000256" key="1">
    <source>
        <dbReference type="ARBA" id="ARBA00004453"/>
    </source>
</evidence>
<accession>A0A1T4M6I0</accession>
<dbReference type="FunFam" id="3.90.1530.30:FF:000001">
    <property type="entry name" value="Chromosome partitioning protein ParB"/>
    <property type="match status" value="1"/>
</dbReference>
<dbReference type="Gene3D" id="1.10.10.2830">
    <property type="match status" value="1"/>
</dbReference>
<evidence type="ECO:0000313" key="6">
    <source>
        <dbReference type="Proteomes" id="UP000190657"/>
    </source>
</evidence>
<evidence type="ECO:0000256" key="3">
    <source>
        <dbReference type="ARBA" id="ARBA00023125"/>
    </source>
</evidence>
<comment type="subcellular location">
    <subcellularLocation>
        <location evidence="1">Cytoplasm</location>
        <location evidence="1">Nucleoid</location>
    </subcellularLocation>
</comment>